<dbReference type="OrthoDB" id="4153866at2759"/>
<dbReference type="InterPro" id="IPR017946">
    <property type="entry name" value="PLC-like_Pdiesterase_TIM-brl"/>
</dbReference>
<gene>
    <name evidence="4" type="ORF">BU26DRAFT_492135</name>
</gene>
<evidence type="ECO:0000313" key="4">
    <source>
        <dbReference type="EMBL" id="KAF2244491.1"/>
    </source>
</evidence>
<evidence type="ECO:0000256" key="3">
    <source>
        <dbReference type="SAM" id="Phobius"/>
    </source>
</evidence>
<keyword evidence="3" id="KW-1133">Transmembrane helix</keyword>
<dbReference type="SUPFAM" id="SSF51695">
    <property type="entry name" value="PLC-like phosphodiesterases"/>
    <property type="match status" value="1"/>
</dbReference>
<evidence type="ECO:0000256" key="1">
    <source>
        <dbReference type="ARBA" id="ARBA00008858"/>
    </source>
</evidence>
<dbReference type="GeneID" id="54579434"/>
<evidence type="ECO:0000256" key="2">
    <source>
        <dbReference type="ARBA" id="ARBA00014286"/>
    </source>
</evidence>
<proteinExistence type="inferred from homology"/>
<feature type="transmembrane region" description="Helical" evidence="3">
    <location>
        <begin position="108"/>
        <end position="134"/>
    </location>
</feature>
<dbReference type="PROSITE" id="PS50007">
    <property type="entry name" value="PIPLC_X_DOMAIN"/>
    <property type="match status" value="1"/>
</dbReference>
<sequence length="446" mass="50786">MQNQIEGERIQLPSIAILPSLRTTMPVLNPFPRIYQDEENNVDTESQDSIVFGSDEEAPSARTTPKWYRGGGPRPWNSVLKLRALGSRLFSTKDPEQRARKRLLWRKLFIVFLVLSFFGAVAAITYISLVAALIHRLNPPKVNSGLQYIVDTWKPDSTGAYKFEWRDDFSRDIIPKNCHSHNDYWRSVPLYEALAAGCVSVEADIWLTDDNELLVSHSWKSTKRERTLKSLYLDPLTTIFTKRNVSVASTADKDIGMFDTAPNVSTILLIDFKSDGHKTWPVLLEQLQPLREQNWLTYFDGEQLVRGPLTVVGTGNTPFDLVQQNNTNRFIFFDAPLDDISNPSYTSQNSYYASIAMNEAIGRLWTGSFSSRQIDALRGLIEAAKDKALVSRYWDTPSWPISLRDKVWFQLTDMDVGMLNVDALTSATRWNWNWCTVAGLNLCGNR</sequence>
<dbReference type="GO" id="GO:0006629">
    <property type="term" value="P:lipid metabolic process"/>
    <property type="evidence" value="ECO:0007669"/>
    <property type="project" value="InterPro"/>
</dbReference>
<comment type="similarity">
    <text evidence="1">Belongs to the AIM6 family.</text>
</comment>
<dbReference type="GO" id="GO:0008081">
    <property type="term" value="F:phosphoric diester hydrolase activity"/>
    <property type="evidence" value="ECO:0007669"/>
    <property type="project" value="InterPro"/>
</dbReference>
<dbReference type="PANTHER" id="PTHR31571:SF1">
    <property type="entry name" value="ALTERED INHERITANCE OF MITOCHONDRIA PROTEIN 6"/>
    <property type="match status" value="1"/>
</dbReference>
<dbReference type="EMBL" id="ML987203">
    <property type="protein sequence ID" value="KAF2244491.1"/>
    <property type="molecule type" value="Genomic_DNA"/>
</dbReference>
<accession>A0A6A6I2C7</accession>
<evidence type="ECO:0000313" key="5">
    <source>
        <dbReference type="Proteomes" id="UP000800094"/>
    </source>
</evidence>
<name>A0A6A6I2C7_9PLEO</name>
<keyword evidence="5" id="KW-1185">Reference proteome</keyword>
<organism evidence="4 5">
    <name type="scientific">Trematosphaeria pertusa</name>
    <dbReference type="NCBI Taxonomy" id="390896"/>
    <lineage>
        <taxon>Eukaryota</taxon>
        <taxon>Fungi</taxon>
        <taxon>Dikarya</taxon>
        <taxon>Ascomycota</taxon>
        <taxon>Pezizomycotina</taxon>
        <taxon>Dothideomycetes</taxon>
        <taxon>Pleosporomycetidae</taxon>
        <taxon>Pleosporales</taxon>
        <taxon>Massarineae</taxon>
        <taxon>Trematosphaeriaceae</taxon>
        <taxon>Trematosphaeria</taxon>
    </lineage>
</organism>
<protein>
    <recommendedName>
        <fullName evidence="2">Altered inheritance of mitochondria protein 6</fullName>
    </recommendedName>
</protein>
<dbReference type="Proteomes" id="UP000800094">
    <property type="component" value="Unassembled WGS sequence"/>
</dbReference>
<dbReference type="PANTHER" id="PTHR31571">
    <property type="entry name" value="ALTERED INHERITANCE OF MITOCHONDRIA PROTEIN 6"/>
    <property type="match status" value="1"/>
</dbReference>
<dbReference type="AlphaFoldDB" id="A0A6A6I2C7"/>
<keyword evidence="3" id="KW-0472">Membrane</keyword>
<keyword evidence="3" id="KW-0812">Transmembrane</keyword>
<dbReference type="InterPro" id="IPR051236">
    <property type="entry name" value="HAT_RTT109-like"/>
</dbReference>
<dbReference type="RefSeq" id="XP_033679495.1">
    <property type="nucleotide sequence ID" value="XM_033826104.1"/>
</dbReference>
<reference evidence="4" key="1">
    <citation type="journal article" date="2020" name="Stud. Mycol.">
        <title>101 Dothideomycetes genomes: a test case for predicting lifestyles and emergence of pathogens.</title>
        <authorList>
            <person name="Haridas S."/>
            <person name="Albert R."/>
            <person name="Binder M."/>
            <person name="Bloem J."/>
            <person name="Labutti K."/>
            <person name="Salamov A."/>
            <person name="Andreopoulos B."/>
            <person name="Baker S."/>
            <person name="Barry K."/>
            <person name="Bills G."/>
            <person name="Bluhm B."/>
            <person name="Cannon C."/>
            <person name="Castanera R."/>
            <person name="Culley D."/>
            <person name="Daum C."/>
            <person name="Ezra D."/>
            <person name="Gonzalez J."/>
            <person name="Henrissat B."/>
            <person name="Kuo A."/>
            <person name="Liang C."/>
            <person name="Lipzen A."/>
            <person name="Lutzoni F."/>
            <person name="Magnuson J."/>
            <person name="Mondo S."/>
            <person name="Nolan M."/>
            <person name="Ohm R."/>
            <person name="Pangilinan J."/>
            <person name="Park H.-J."/>
            <person name="Ramirez L."/>
            <person name="Alfaro M."/>
            <person name="Sun H."/>
            <person name="Tritt A."/>
            <person name="Yoshinaga Y."/>
            <person name="Zwiers L.-H."/>
            <person name="Turgeon B."/>
            <person name="Goodwin S."/>
            <person name="Spatafora J."/>
            <person name="Crous P."/>
            <person name="Grigoriev I."/>
        </authorList>
    </citation>
    <scope>NUCLEOTIDE SEQUENCE</scope>
    <source>
        <strain evidence="4">CBS 122368</strain>
    </source>
</reference>